<dbReference type="PANTHER" id="PTHR30007">
    <property type="entry name" value="PHP DOMAIN PROTEIN"/>
    <property type="match status" value="1"/>
</dbReference>
<dbReference type="OrthoDB" id="2988910at2"/>
<protein>
    <submittedName>
        <fullName evidence="2">Transposase DDE domain-containing protein</fullName>
    </submittedName>
</protein>
<evidence type="ECO:0000313" key="3">
    <source>
        <dbReference type="Proteomes" id="UP000199545"/>
    </source>
</evidence>
<sequence>MEPLFPLKKGDAVGKTKIGKGTKVMMVTDGNGLPLSIYIASAQPHEIRLAERTLRGIRVPQPCGRPKTRPKILIADRAYDSQAFRKSLQKRGIKSCIPTRNHRRIKHGRASKVRHLYHHR</sequence>
<dbReference type="GO" id="GO:0006313">
    <property type="term" value="P:DNA transposition"/>
    <property type="evidence" value="ECO:0007669"/>
    <property type="project" value="InterPro"/>
</dbReference>
<evidence type="ECO:0000313" key="2">
    <source>
        <dbReference type="EMBL" id="SFJ96428.1"/>
    </source>
</evidence>
<dbReference type="Proteomes" id="UP000199545">
    <property type="component" value="Unassembled WGS sequence"/>
</dbReference>
<dbReference type="RefSeq" id="WP_093231811.1">
    <property type="nucleotide sequence ID" value="NZ_FORR01000066.1"/>
</dbReference>
<dbReference type="EMBL" id="FORR01000066">
    <property type="protein sequence ID" value="SFJ96428.1"/>
    <property type="molecule type" value="Genomic_DNA"/>
</dbReference>
<dbReference type="GO" id="GO:0003677">
    <property type="term" value="F:DNA binding"/>
    <property type="evidence" value="ECO:0007669"/>
    <property type="project" value="InterPro"/>
</dbReference>
<keyword evidence="3" id="KW-1185">Reference proteome</keyword>
<evidence type="ECO:0000259" key="1">
    <source>
        <dbReference type="Pfam" id="PF01609"/>
    </source>
</evidence>
<accession>A0A1I3VM26</accession>
<dbReference type="Pfam" id="PF01609">
    <property type="entry name" value="DDE_Tnp_1"/>
    <property type="match status" value="1"/>
</dbReference>
<name>A0A1I3VM26_9BACL</name>
<feature type="domain" description="Transposase IS4-like" evidence="1">
    <location>
        <begin position="20"/>
        <end position="113"/>
    </location>
</feature>
<dbReference type="STRING" id="46223.SAMN05421852_1662"/>
<gene>
    <name evidence="2" type="ORF">SAMN05421852_1662</name>
</gene>
<dbReference type="InterPro" id="IPR002559">
    <property type="entry name" value="Transposase_11"/>
</dbReference>
<reference evidence="2 3" key="1">
    <citation type="submission" date="2016-10" db="EMBL/GenBank/DDBJ databases">
        <authorList>
            <person name="de Groot N.N."/>
        </authorList>
    </citation>
    <scope>NUCLEOTIDE SEQUENCE [LARGE SCALE GENOMIC DNA]</scope>
    <source>
        <strain evidence="2 3">DSM 44778</strain>
    </source>
</reference>
<proteinExistence type="predicted"/>
<organism evidence="2 3">
    <name type="scientific">Thermoflavimicrobium dichotomicum</name>
    <dbReference type="NCBI Taxonomy" id="46223"/>
    <lineage>
        <taxon>Bacteria</taxon>
        <taxon>Bacillati</taxon>
        <taxon>Bacillota</taxon>
        <taxon>Bacilli</taxon>
        <taxon>Bacillales</taxon>
        <taxon>Thermoactinomycetaceae</taxon>
        <taxon>Thermoflavimicrobium</taxon>
    </lineage>
</organism>
<dbReference type="GO" id="GO:0004803">
    <property type="term" value="F:transposase activity"/>
    <property type="evidence" value="ECO:0007669"/>
    <property type="project" value="InterPro"/>
</dbReference>
<dbReference type="PANTHER" id="PTHR30007:SF1">
    <property type="entry name" value="BLR1914 PROTEIN"/>
    <property type="match status" value="1"/>
</dbReference>
<dbReference type="AlphaFoldDB" id="A0A1I3VM26"/>